<dbReference type="Pfam" id="PF06067">
    <property type="entry name" value="DUF932"/>
    <property type="match status" value="1"/>
</dbReference>
<evidence type="ECO:0000313" key="2">
    <source>
        <dbReference type="Proteomes" id="UP000290378"/>
    </source>
</evidence>
<dbReference type="EMBL" id="NXII01000003">
    <property type="protein sequence ID" value="RXI42476.1"/>
    <property type="molecule type" value="Genomic_DNA"/>
</dbReference>
<accession>A0A6M8ND08</accession>
<reference evidence="1 2" key="1">
    <citation type="submission" date="2017-09" db="EMBL/GenBank/DDBJ databases">
        <title>Genomics of the genus Arcobacter.</title>
        <authorList>
            <person name="Perez-Cataluna A."/>
            <person name="Figueras M.J."/>
            <person name="Salas-Masso N."/>
        </authorList>
    </citation>
    <scope>NUCLEOTIDE SEQUENCE [LARGE SCALE GENOMIC DNA]</scope>
    <source>
        <strain evidence="1 2">CECT 7834</strain>
    </source>
</reference>
<dbReference type="InterPro" id="IPR026325">
    <property type="entry name" value="DUF932"/>
</dbReference>
<gene>
    <name evidence="1" type="ORF">CP963_02955</name>
</gene>
<proteinExistence type="predicted"/>
<dbReference type="RefSeq" id="WP_129012804.1">
    <property type="nucleotide sequence ID" value="NZ_CBCSEI010000001.1"/>
</dbReference>
<name>A0A6M8ND08_9BACT</name>
<organism evidence="1 2">
    <name type="scientific">Arcobacter cloacae</name>
    <dbReference type="NCBI Taxonomy" id="1054034"/>
    <lineage>
        <taxon>Bacteria</taxon>
        <taxon>Pseudomonadati</taxon>
        <taxon>Campylobacterota</taxon>
        <taxon>Epsilonproteobacteria</taxon>
        <taxon>Campylobacterales</taxon>
        <taxon>Arcobacteraceae</taxon>
        <taxon>Arcobacter</taxon>
    </lineage>
</organism>
<keyword evidence="2" id="KW-1185">Reference proteome</keyword>
<comment type="caution">
    <text evidence="1">The sequence shown here is derived from an EMBL/GenBank/DDBJ whole genome shotgun (WGS) entry which is preliminary data.</text>
</comment>
<dbReference type="Proteomes" id="UP000290378">
    <property type="component" value="Unassembled WGS sequence"/>
</dbReference>
<dbReference type="AlphaFoldDB" id="A0A6M8ND08"/>
<protein>
    <submittedName>
        <fullName evidence="1">Uncharacterized protein</fullName>
    </submittedName>
</protein>
<evidence type="ECO:0000313" key="1">
    <source>
        <dbReference type="EMBL" id="RXI42476.1"/>
    </source>
</evidence>
<sequence length="275" mass="31455">MSKTIKPLTNEQLRIKAPSLFQDQPYHEVSSKYHFIGTIDIIEQLRGESWFPVSVSEAGVRDLSKDGFQQHYVRFQHFSDLINPNANVVELLLFNSHDRSKAFSISAGVYRYICSNGLIIADSVFDSYKIKHLGDKENDVIDAVNKITQVKPKLLEKISKFESITLNQNEKESFLQSALPLRFENHLELDNPTELLTPLRIEDKKDDLYTVLNILQENFLSSKISGYNKDTKRKFTSKQITSISKDVEINKGLWEIAERIANIKDGSYESPLIAA</sequence>